<dbReference type="InterPro" id="IPR003768">
    <property type="entry name" value="ScpA"/>
</dbReference>
<dbReference type="GO" id="GO:0007059">
    <property type="term" value="P:chromosome segregation"/>
    <property type="evidence" value="ECO:0007669"/>
    <property type="project" value="UniProtKB-KW"/>
</dbReference>
<proteinExistence type="predicted"/>
<dbReference type="Pfam" id="PF02616">
    <property type="entry name" value="SMC_ScpA"/>
    <property type="match status" value="1"/>
</dbReference>
<dbReference type="EMBL" id="BOMM01000052">
    <property type="protein sequence ID" value="GIE14100.1"/>
    <property type="molecule type" value="Genomic_DNA"/>
</dbReference>
<feature type="compositionally biased region" description="Acidic residues" evidence="3">
    <location>
        <begin position="339"/>
        <end position="349"/>
    </location>
</feature>
<dbReference type="PANTHER" id="PTHR33969">
    <property type="entry name" value="SEGREGATION AND CONDENSATION PROTEIN A"/>
    <property type="match status" value="1"/>
</dbReference>
<evidence type="ECO:0000256" key="1">
    <source>
        <dbReference type="ARBA" id="ARBA00022829"/>
    </source>
</evidence>
<keyword evidence="5" id="KW-1185">Reference proteome</keyword>
<dbReference type="Gene3D" id="6.10.250.2410">
    <property type="match status" value="1"/>
</dbReference>
<feature type="compositionally biased region" description="Basic and acidic residues" evidence="3">
    <location>
        <begin position="512"/>
        <end position="521"/>
    </location>
</feature>
<protein>
    <recommendedName>
        <fullName evidence="2">Segregation and condensation protein A</fullName>
    </recommendedName>
</protein>
<evidence type="ECO:0000313" key="5">
    <source>
        <dbReference type="Proteomes" id="UP000598174"/>
    </source>
</evidence>
<feature type="compositionally biased region" description="Low complexity" evidence="3">
    <location>
        <begin position="28"/>
        <end position="52"/>
    </location>
</feature>
<evidence type="ECO:0000256" key="2">
    <source>
        <dbReference type="ARBA" id="ARBA00044777"/>
    </source>
</evidence>
<evidence type="ECO:0000313" key="4">
    <source>
        <dbReference type="EMBL" id="GIE14100.1"/>
    </source>
</evidence>
<feature type="region of interest" description="Disordered" evidence="3">
    <location>
        <begin position="315"/>
        <end position="533"/>
    </location>
</feature>
<sequence length="533" mass="56390">MSLEQLVEPVDYGQQVPEEPVADLPVESAPDNAAVPDDSAVADDSAVPNDSAVPDESAAPDDSGKFLVRLDNFTGPFDLLLQLIGKHKLDVTEVALHQVTDDFIAYIRAMGDDWDLDETSEFLLVAATLLDLKAARLLPSAEVEDEEDLALLEARDLLFSRLLQYKAFKEAAAFIADLEGTGAKRYPRAVSMEPRYAEALPDLVLGIGVDRLFKLALKQFLPKPGPPQVSVAHIHQVRVSVREHAQLLRDRLRRAGSATFSLLIADCESTLEVVARFLALLELYREGLIDFEQPVSLEEMTVRWIGGEAAEADLDIDDYEGSKPEPDTAAEPLPGDALDTADFDDDDELSGGAGFDVDVDGGGDGEALVGATVDDDEASGEAAGSVIGDEGTAPPTEVASADRDESYFSDETAGVGELPGPGTREPSVGDFAGPADIGATDSELPGEAGAEFPALTDESPLRESTEPDMSDSGGWAAKAGDSGGSEDRRMGTPGVIVSDSGEIPAGRFDSAGSRRDVDGRQNDAASTAVEEQS</sequence>
<feature type="compositionally biased region" description="Polar residues" evidence="3">
    <location>
        <begin position="523"/>
        <end position="533"/>
    </location>
</feature>
<dbReference type="Proteomes" id="UP000598174">
    <property type="component" value="Unassembled WGS sequence"/>
</dbReference>
<gene>
    <name evidence="4" type="ORF">Afe05nite_59400</name>
</gene>
<keyword evidence="1" id="KW-0159">Chromosome partition</keyword>
<accession>A0A919MIW9</accession>
<comment type="caution">
    <text evidence="4">The sequence shown here is derived from an EMBL/GenBank/DDBJ whole genome shotgun (WGS) entry which is preliminary data.</text>
</comment>
<organism evidence="4 5">
    <name type="scientific">Paractinoplanes ferrugineus</name>
    <dbReference type="NCBI Taxonomy" id="113564"/>
    <lineage>
        <taxon>Bacteria</taxon>
        <taxon>Bacillati</taxon>
        <taxon>Actinomycetota</taxon>
        <taxon>Actinomycetes</taxon>
        <taxon>Micromonosporales</taxon>
        <taxon>Micromonosporaceae</taxon>
        <taxon>Paractinoplanes</taxon>
    </lineage>
</organism>
<feature type="region of interest" description="Disordered" evidence="3">
    <location>
        <begin position="1"/>
        <end position="60"/>
    </location>
</feature>
<reference evidence="4" key="1">
    <citation type="submission" date="2021-01" db="EMBL/GenBank/DDBJ databases">
        <title>Whole genome shotgun sequence of Actinoplanes ferrugineus NBRC 15555.</title>
        <authorList>
            <person name="Komaki H."/>
            <person name="Tamura T."/>
        </authorList>
    </citation>
    <scope>NUCLEOTIDE SEQUENCE</scope>
    <source>
        <strain evidence="4">NBRC 15555</strain>
    </source>
</reference>
<evidence type="ECO:0000256" key="3">
    <source>
        <dbReference type="SAM" id="MobiDB-lite"/>
    </source>
</evidence>
<name>A0A919MIW9_9ACTN</name>
<dbReference type="PANTHER" id="PTHR33969:SF2">
    <property type="entry name" value="SEGREGATION AND CONDENSATION PROTEIN A"/>
    <property type="match status" value="1"/>
</dbReference>
<dbReference type="AlphaFoldDB" id="A0A919MIW9"/>